<dbReference type="PANTHER" id="PTHR37299:SF1">
    <property type="entry name" value="STAGE 0 SPORULATION PROTEIN A HOMOLOG"/>
    <property type="match status" value="1"/>
</dbReference>
<evidence type="ECO:0000256" key="1">
    <source>
        <dbReference type="ARBA" id="ARBA00018672"/>
    </source>
</evidence>
<evidence type="ECO:0000313" key="7">
    <source>
        <dbReference type="Proteomes" id="UP000198806"/>
    </source>
</evidence>
<evidence type="ECO:0000256" key="2">
    <source>
        <dbReference type="ARBA" id="ARBA00024867"/>
    </source>
</evidence>
<dbReference type="InterPro" id="IPR001789">
    <property type="entry name" value="Sig_transdc_resp-reg_receiver"/>
</dbReference>
<dbReference type="EMBL" id="FOWD01000061">
    <property type="protein sequence ID" value="SFO66473.1"/>
    <property type="molecule type" value="Genomic_DNA"/>
</dbReference>
<reference evidence="6 7" key="1">
    <citation type="submission" date="2016-10" db="EMBL/GenBank/DDBJ databases">
        <authorList>
            <person name="de Groot N.N."/>
        </authorList>
    </citation>
    <scope>NUCLEOTIDE SEQUENCE [LARGE SCALE GENOMIC DNA]</scope>
    <source>
        <strain evidence="6 7">DSM 1283</strain>
    </source>
</reference>
<evidence type="ECO:0000259" key="4">
    <source>
        <dbReference type="PROSITE" id="PS50110"/>
    </source>
</evidence>
<dbReference type="OrthoDB" id="9802383at2"/>
<dbReference type="Gene3D" id="2.40.50.1020">
    <property type="entry name" value="LytTr DNA-binding domain"/>
    <property type="match status" value="1"/>
</dbReference>
<dbReference type="STRING" id="1527.SAMN04489757_16113"/>
<dbReference type="InterPro" id="IPR007492">
    <property type="entry name" value="LytTR_DNA-bd_dom"/>
</dbReference>
<accession>A0A1I5J1G5</accession>
<keyword evidence="3" id="KW-0597">Phosphoprotein</keyword>
<dbReference type="PROSITE" id="PS50110">
    <property type="entry name" value="RESPONSE_REGULATORY"/>
    <property type="match status" value="1"/>
</dbReference>
<feature type="domain" description="Response regulatory" evidence="4">
    <location>
        <begin position="2"/>
        <end position="118"/>
    </location>
</feature>
<dbReference type="PROSITE" id="PS50930">
    <property type="entry name" value="HTH_LYTTR"/>
    <property type="match status" value="1"/>
</dbReference>
<dbReference type="GO" id="GO:0003677">
    <property type="term" value="F:DNA binding"/>
    <property type="evidence" value="ECO:0007669"/>
    <property type="project" value="UniProtKB-KW"/>
</dbReference>
<keyword evidence="6" id="KW-0238">DNA-binding</keyword>
<dbReference type="PANTHER" id="PTHR37299">
    <property type="entry name" value="TRANSCRIPTIONAL REGULATOR-RELATED"/>
    <property type="match status" value="1"/>
</dbReference>
<dbReference type="InterPro" id="IPR011006">
    <property type="entry name" value="CheY-like_superfamily"/>
</dbReference>
<organism evidence="6 7">
    <name type="scientific">Anaerocolumna aminovalerica</name>
    <dbReference type="NCBI Taxonomy" id="1527"/>
    <lineage>
        <taxon>Bacteria</taxon>
        <taxon>Bacillati</taxon>
        <taxon>Bacillota</taxon>
        <taxon>Clostridia</taxon>
        <taxon>Lachnospirales</taxon>
        <taxon>Lachnospiraceae</taxon>
        <taxon>Anaerocolumna</taxon>
    </lineage>
</organism>
<sequence length="232" mass="27469">MRIAICDDEEIILEIIKEKCITILNESSIEYDIALFNNGIELLKKLENLDIIFLDINMPEIDGFSVAELLRKEGYDKYIIFLTSKIEYMQRAFKVKAFRYLLKPIDDNQLKEALNEVIKELFCKTKIILEHKNGQAILDIKELIYIESLGDNTAIYMTNEYYISNKPLKYWVNQLKNFFYQTHKSYLVNLSYVKRIEDNFAILKNNIKIPISYRKSNNFKVTMKNYIVKNAK</sequence>
<dbReference type="InterPro" id="IPR046947">
    <property type="entry name" value="LytR-like"/>
</dbReference>
<feature type="modified residue" description="4-aspartylphosphate" evidence="3">
    <location>
        <position position="55"/>
    </location>
</feature>
<dbReference type="GO" id="GO:0000156">
    <property type="term" value="F:phosphorelay response regulator activity"/>
    <property type="evidence" value="ECO:0007669"/>
    <property type="project" value="InterPro"/>
</dbReference>
<dbReference type="RefSeq" id="WP_091689168.1">
    <property type="nucleotide sequence ID" value="NZ_BAABFM010000057.1"/>
</dbReference>
<dbReference type="Proteomes" id="UP000198806">
    <property type="component" value="Unassembled WGS sequence"/>
</dbReference>
<evidence type="ECO:0000256" key="3">
    <source>
        <dbReference type="PROSITE-ProRule" id="PRU00169"/>
    </source>
</evidence>
<evidence type="ECO:0000313" key="6">
    <source>
        <dbReference type="EMBL" id="SFO66473.1"/>
    </source>
</evidence>
<feature type="domain" description="HTH LytTR-type" evidence="5">
    <location>
        <begin position="127"/>
        <end position="225"/>
    </location>
</feature>
<dbReference type="SMART" id="SM00448">
    <property type="entry name" value="REC"/>
    <property type="match status" value="1"/>
</dbReference>
<evidence type="ECO:0000259" key="5">
    <source>
        <dbReference type="PROSITE" id="PS50930"/>
    </source>
</evidence>
<dbReference type="Pfam" id="PF00072">
    <property type="entry name" value="Response_reg"/>
    <property type="match status" value="1"/>
</dbReference>
<comment type="function">
    <text evidence="2">May play the central regulatory role in sporulation. It may be an element of the effector pathway responsible for the activation of sporulation genes in response to nutritional stress. Spo0A may act in concert with spo0H (a sigma factor) to control the expression of some genes that are critical to the sporulation process.</text>
</comment>
<dbReference type="SMART" id="SM00850">
    <property type="entry name" value="LytTR"/>
    <property type="match status" value="1"/>
</dbReference>
<proteinExistence type="predicted"/>
<dbReference type="Pfam" id="PF04397">
    <property type="entry name" value="LytTR"/>
    <property type="match status" value="1"/>
</dbReference>
<name>A0A1I5J1G5_9FIRM</name>
<protein>
    <recommendedName>
        <fullName evidence="1">Stage 0 sporulation protein A homolog</fullName>
    </recommendedName>
</protein>
<dbReference type="SUPFAM" id="SSF52172">
    <property type="entry name" value="CheY-like"/>
    <property type="match status" value="1"/>
</dbReference>
<dbReference type="Gene3D" id="3.40.50.2300">
    <property type="match status" value="1"/>
</dbReference>
<dbReference type="AlphaFoldDB" id="A0A1I5J1G5"/>
<keyword evidence="7" id="KW-1185">Reference proteome</keyword>
<gene>
    <name evidence="6" type="ORF">SAMN04489757_16113</name>
</gene>